<dbReference type="InterPro" id="IPR050638">
    <property type="entry name" value="AA-Vitamin_Transporters"/>
</dbReference>
<keyword evidence="9" id="KW-1185">Reference proteome</keyword>
<feature type="transmembrane region" description="Helical" evidence="6">
    <location>
        <begin position="290"/>
        <end position="309"/>
    </location>
</feature>
<feature type="transmembrane region" description="Helical" evidence="6">
    <location>
        <begin position="230"/>
        <end position="253"/>
    </location>
</feature>
<feature type="transmembrane region" description="Helical" evidence="6">
    <location>
        <begin position="144"/>
        <end position="164"/>
    </location>
</feature>
<evidence type="ECO:0000256" key="6">
    <source>
        <dbReference type="SAM" id="Phobius"/>
    </source>
</evidence>
<comment type="caution">
    <text evidence="8">The sequence shown here is derived from an EMBL/GenBank/DDBJ whole genome shotgun (WGS) entry which is preliminary data.</text>
</comment>
<dbReference type="SUPFAM" id="SSF103481">
    <property type="entry name" value="Multidrug resistance efflux transporter EmrE"/>
    <property type="match status" value="2"/>
</dbReference>
<organism evidence="8 9">
    <name type="scientific">Paenibacillus motobuensis</name>
    <dbReference type="NCBI Taxonomy" id="295324"/>
    <lineage>
        <taxon>Bacteria</taxon>
        <taxon>Bacillati</taxon>
        <taxon>Bacillota</taxon>
        <taxon>Bacilli</taxon>
        <taxon>Bacillales</taxon>
        <taxon>Paenibacillaceae</taxon>
        <taxon>Paenibacillus</taxon>
    </lineage>
</organism>
<accession>A0ABN0YU86</accession>
<evidence type="ECO:0000313" key="8">
    <source>
        <dbReference type="EMBL" id="GAA0410540.1"/>
    </source>
</evidence>
<keyword evidence="3 6" id="KW-0812">Transmembrane</keyword>
<feature type="transmembrane region" description="Helical" evidence="6">
    <location>
        <begin position="205"/>
        <end position="224"/>
    </location>
</feature>
<evidence type="ECO:0000256" key="3">
    <source>
        <dbReference type="ARBA" id="ARBA00022692"/>
    </source>
</evidence>
<feature type="transmembrane region" description="Helical" evidence="6">
    <location>
        <begin position="90"/>
        <end position="107"/>
    </location>
</feature>
<dbReference type="InterPro" id="IPR000620">
    <property type="entry name" value="EamA_dom"/>
</dbReference>
<feature type="domain" description="EamA" evidence="7">
    <location>
        <begin position="173"/>
        <end position="305"/>
    </location>
</feature>
<evidence type="ECO:0000313" key="9">
    <source>
        <dbReference type="Proteomes" id="UP001500340"/>
    </source>
</evidence>
<dbReference type="PANTHER" id="PTHR32322:SF2">
    <property type="entry name" value="EAMA DOMAIN-CONTAINING PROTEIN"/>
    <property type="match status" value="1"/>
</dbReference>
<sequence>MKMKYLLSVFIGAASYGILSTIVVLAYGHGYQLGEVVGTQLLTGCILAWMLALYTKLKERRKLREEQGKSGNSVNATADASSKLTWKQRLLLMLVGTPTAITGLVYYHSLQYIPASLAIILLFQFTWITVLIQAISKRQRPNRVTLFTLVLLFGGTLLAAGLTGQAGGRFSAIGITFGLLAAVSYSMFVLFSGKAMTSIKPAYRSAWMITGGLVLVFILFPPHFLFNGLLWSQLLVFGFLLGFFGAFIPPVLFAIGVPHIGEDMAGILGAVELPVAVLLSSLVLHEQVTMLQWIGVIVVLLGVIFPQLTKLRMRATGEKRLT</sequence>
<feature type="transmembrane region" description="Helical" evidence="6">
    <location>
        <begin position="170"/>
        <end position="193"/>
    </location>
</feature>
<dbReference type="PANTHER" id="PTHR32322">
    <property type="entry name" value="INNER MEMBRANE TRANSPORTER"/>
    <property type="match status" value="1"/>
</dbReference>
<comment type="similarity">
    <text evidence="2">Belongs to the EamA transporter family.</text>
</comment>
<dbReference type="EMBL" id="BAAACX010000026">
    <property type="protein sequence ID" value="GAA0410540.1"/>
    <property type="molecule type" value="Genomic_DNA"/>
</dbReference>
<feature type="transmembrane region" description="Helical" evidence="6">
    <location>
        <begin position="113"/>
        <end position="132"/>
    </location>
</feature>
<reference evidence="8 9" key="1">
    <citation type="journal article" date="2019" name="Int. J. Syst. Evol. Microbiol.">
        <title>The Global Catalogue of Microorganisms (GCM) 10K type strain sequencing project: providing services to taxonomists for standard genome sequencing and annotation.</title>
        <authorList>
            <consortium name="The Broad Institute Genomics Platform"/>
            <consortium name="The Broad Institute Genome Sequencing Center for Infectious Disease"/>
            <person name="Wu L."/>
            <person name="Ma J."/>
        </authorList>
    </citation>
    <scope>NUCLEOTIDE SEQUENCE [LARGE SCALE GENOMIC DNA]</scope>
    <source>
        <strain evidence="8 9">JCM 12774</strain>
    </source>
</reference>
<feature type="transmembrane region" description="Helical" evidence="6">
    <location>
        <begin position="7"/>
        <end position="30"/>
    </location>
</feature>
<dbReference type="Pfam" id="PF00892">
    <property type="entry name" value="EamA"/>
    <property type="match status" value="1"/>
</dbReference>
<evidence type="ECO:0000256" key="2">
    <source>
        <dbReference type="ARBA" id="ARBA00007362"/>
    </source>
</evidence>
<keyword evidence="5 6" id="KW-0472">Membrane</keyword>
<evidence type="ECO:0000259" key="7">
    <source>
        <dbReference type="Pfam" id="PF00892"/>
    </source>
</evidence>
<protein>
    <submittedName>
        <fullName evidence="8">DMT family transporter</fullName>
    </submittedName>
</protein>
<evidence type="ECO:0000256" key="5">
    <source>
        <dbReference type="ARBA" id="ARBA00023136"/>
    </source>
</evidence>
<evidence type="ECO:0000256" key="4">
    <source>
        <dbReference type="ARBA" id="ARBA00022989"/>
    </source>
</evidence>
<dbReference type="Proteomes" id="UP001500340">
    <property type="component" value="Unassembled WGS sequence"/>
</dbReference>
<name>A0ABN0YU86_9BACL</name>
<evidence type="ECO:0000256" key="1">
    <source>
        <dbReference type="ARBA" id="ARBA00004127"/>
    </source>
</evidence>
<gene>
    <name evidence="8" type="ORF">GCM10008933_45940</name>
</gene>
<feature type="transmembrane region" description="Helical" evidence="6">
    <location>
        <begin position="265"/>
        <end position="284"/>
    </location>
</feature>
<comment type="subcellular location">
    <subcellularLocation>
        <location evidence="1">Endomembrane system</location>
        <topology evidence="1">Multi-pass membrane protein</topology>
    </subcellularLocation>
</comment>
<dbReference type="InterPro" id="IPR037185">
    <property type="entry name" value="EmrE-like"/>
</dbReference>
<proteinExistence type="inferred from homology"/>
<feature type="transmembrane region" description="Helical" evidence="6">
    <location>
        <begin position="36"/>
        <end position="54"/>
    </location>
</feature>
<keyword evidence="4 6" id="KW-1133">Transmembrane helix</keyword>